<comment type="caution">
    <text evidence="12">The sequence shown here is derived from an EMBL/GenBank/DDBJ whole genome shotgun (WGS) entry which is preliminary data.</text>
</comment>
<feature type="domain" description="FAD/NAD(P)-binding" evidence="10">
    <location>
        <begin position="10"/>
        <end position="326"/>
    </location>
</feature>
<dbReference type="Gene3D" id="3.50.50.100">
    <property type="match status" value="1"/>
</dbReference>
<proteinExistence type="inferred from homology"/>
<feature type="transmembrane region" description="Helical" evidence="9">
    <location>
        <begin position="371"/>
        <end position="389"/>
    </location>
</feature>
<dbReference type="PRINTS" id="PR00368">
    <property type="entry name" value="FADPNR"/>
</dbReference>
<keyword evidence="6" id="KW-0560">Oxidoreductase</keyword>
<dbReference type="InterPro" id="IPR045024">
    <property type="entry name" value="NDH-2"/>
</dbReference>
<reference evidence="12 13" key="1">
    <citation type="journal article" date="2019" name="Int. J. Syst. Evol. Microbiol.">
        <title>The Global Catalogue of Microorganisms (GCM) 10K type strain sequencing project: providing services to taxonomists for standard genome sequencing and annotation.</title>
        <authorList>
            <consortium name="The Broad Institute Genomics Platform"/>
            <consortium name="The Broad Institute Genome Sequencing Center for Infectious Disease"/>
            <person name="Wu L."/>
            <person name="Ma J."/>
        </authorList>
    </citation>
    <scope>NUCLEOTIDE SEQUENCE [LARGE SCALE GENOMIC DNA]</scope>
    <source>
        <strain evidence="12 13">JCM 15089</strain>
    </source>
</reference>
<comment type="catalytic activity">
    <reaction evidence="8">
        <text>a quinone + NADH + H(+) = a quinol + NAD(+)</text>
        <dbReference type="Rhea" id="RHEA:46160"/>
        <dbReference type="ChEBI" id="CHEBI:15378"/>
        <dbReference type="ChEBI" id="CHEBI:24646"/>
        <dbReference type="ChEBI" id="CHEBI:57540"/>
        <dbReference type="ChEBI" id="CHEBI:57945"/>
        <dbReference type="ChEBI" id="CHEBI:132124"/>
        <dbReference type="EC" id="1.6.5.9"/>
    </reaction>
</comment>
<evidence type="ECO:0000256" key="2">
    <source>
        <dbReference type="ARBA" id="ARBA00012637"/>
    </source>
</evidence>
<dbReference type="Pfam" id="PF07992">
    <property type="entry name" value="Pyr_redox_2"/>
    <property type="match status" value="1"/>
</dbReference>
<evidence type="ECO:0000256" key="9">
    <source>
        <dbReference type="SAM" id="Phobius"/>
    </source>
</evidence>
<keyword evidence="7" id="KW-0520">NAD</keyword>
<evidence type="ECO:0000256" key="1">
    <source>
        <dbReference type="ARBA" id="ARBA00005272"/>
    </source>
</evidence>
<evidence type="ECO:0000313" key="13">
    <source>
        <dbReference type="Proteomes" id="UP001499951"/>
    </source>
</evidence>
<gene>
    <name evidence="12" type="ORF">GCM10008942_39160</name>
</gene>
<sequence length="428" mass="47143">MTRSGGTPHKVVVIGAGFAGLQFIHDLRHPSAAITLVDRRNHHLFQPLLYQVATTVLATSEIAWPVRHLFRDRSDVETLLGEVAGIDRAQRRVLLKDGGALAFDTLVVATGTRHAYFGHDDWEAFAPGLKTLEDATTIRRRVLLAFEQAERESDPERREALLTFAIIGAGPTGVELAGMIAELAHYTLPREFRRIDTRRARILLIEGGPRVLPVFSTPLSAYAEASLKELGVEVSTSSRVTDCGPDGVRIGDTAIACRTIIWAAGVEASPAAKWLDAEADRAGRVIVRPDLTLPGDAAIFVVGDTAAVMQDGKPVPGLAPAAKQQGAYAAKVVRRRLDGKTAPPPFRYWHQGSLATIGKHAAIIEYGRFNFRGWMAWWLWGIAHIYFLIGTRSRFAVAWSWLWNYLTGIHSARLITQREVIKEVIKET</sequence>
<evidence type="ECO:0000259" key="11">
    <source>
        <dbReference type="Pfam" id="PF22366"/>
    </source>
</evidence>
<dbReference type="EC" id="1.6.5.9" evidence="2"/>
<keyword evidence="5" id="KW-0809">Transit peptide</keyword>
<keyword evidence="13" id="KW-1185">Reference proteome</keyword>
<evidence type="ECO:0000256" key="5">
    <source>
        <dbReference type="ARBA" id="ARBA00022946"/>
    </source>
</evidence>
<evidence type="ECO:0000256" key="6">
    <source>
        <dbReference type="ARBA" id="ARBA00023002"/>
    </source>
</evidence>
<keyword evidence="9" id="KW-0812">Transmembrane</keyword>
<dbReference type="InterPro" id="IPR054585">
    <property type="entry name" value="NDH2-like_C"/>
</dbReference>
<evidence type="ECO:0000256" key="4">
    <source>
        <dbReference type="ARBA" id="ARBA00022827"/>
    </source>
</evidence>
<evidence type="ECO:0000256" key="3">
    <source>
        <dbReference type="ARBA" id="ARBA00022630"/>
    </source>
</evidence>
<dbReference type="InterPro" id="IPR023753">
    <property type="entry name" value="FAD/NAD-binding_dom"/>
</dbReference>
<dbReference type="RefSeq" id="WP_166937269.1">
    <property type="nucleotide sequence ID" value="NZ_BAAADD010000012.1"/>
</dbReference>
<organism evidence="12 13">
    <name type="scientific">Rhizomicrobium electricum</name>
    <dbReference type="NCBI Taxonomy" id="480070"/>
    <lineage>
        <taxon>Bacteria</taxon>
        <taxon>Pseudomonadati</taxon>
        <taxon>Pseudomonadota</taxon>
        <taxon>Alphaproteobacteria</taxon>
        <taxon>Micropepsales</taxon>
        <taxon>Micropepsaceae</taxon>
        <taxon>Rhizomicrobium</taxon>
    </lineage>
</organism>
<keyword evidence="9" id="KW-1133">Transmembrane helix</keyword>
<comment type="similarity">
    <text evidence="1">Belongs to the NADH dehydrogenase family.</text>
</comment>
<dbReference type="PANTHER" id="PTHR43706">
    <property type="entry name" value="NADH DEHYDROGENASE"/>
    <property type="match status" value="1"/>
</dbReference>
<keyword evidence="9" id="KW-0472">Membrane</keyword>
<dbReference type="InterPro" id="IPR036188">
    <property type="entry name" value="FAD/NAD-bd_sf"/>
</dbReference>
<dbReference type="PANTHER" id="PTHR43706:SF47">
    <property type="entry name" value="EXTERNAL NADH-UBIQUINONE OXIDOREDUCTASE 1, MITOCHONDRIAL-RELATED"/>
    <property type="match status" value="1"/>
</dbReference>
<keyword evidence="4" id="KW-0274">FAD</keyword>
<name>A0ABN1FAK9_9PROT</name>
<dbReference type="Pfam" id="PF22366">
    <property type="entry name" value="NDH2_C"/>
    <property type="match status" value="1"/>
</dbReference>
<accession>A0ABN1FAK9</accession>
<protein>
    <recommendedName>
        <fullName evidence="2">NADH:ubiquinone reductase (non-electrogenic)</fullName>
        <ecNumber evidence="2">1.6.5.9</ecNumber>
    </recommendedName>
</protein>
<dbReference type="Proteomes" id="UP001499951">
    <property type="component" value="Unassembled WGS sequence"/>
</dbReference>
<evidence type="ECO:0000256" key="7">
    <source>
        <dbReference type="ARBA" id="ARBA00023027"/>
    </source>
</evidence>
<dbReference type="SUPFAM" id="SSF51905">
    <property type="entry name" value="FAD/NAD(P)-binding domain"/>
    <property type="match status" value="2"/>
</dbReference>
<dbReference type="EMBL" id="BAAADD010000012">
    <property type="protein sequence ID" value="GAA0586325.1"/>
    <property type="molecule type" value="Genomic_DNA"/>
</dbReference>
<feature type="domain" description="External alternative NADH-ubiquinone oxidoreductase-like C-terminal" evidence="11">
    <location>
        <begin position="350"/>
        <end position="408"/>
    </location>
</feature>
<evidence type="ECO:0000256" key="8">
    <source>
        <dbReference type="ARBA" id="ARBA00047599"/>
    </source>
</evidence>
<evidence type="ECO:0000313" key="12">
    <source>
        <dbReference type="EMBL" id="GAA0586325.1"/>
    </source>
</evidence>
<evidence type="ECO:0000259" key="10">
    <source>
        <dbReference type="Pfam" id="PF07992"/>
    </source>
</evidence>
<keyword evidence="3" id="KW-0285">Flavoprotein</keyword>